<name>A0ABN8M946_9CNID</name>
<dbReference type="SUPFAM" id="SSF53474">
    <property type="entry name" value="alpha/beta-Hydrolases"/>
    <property type="match status" value="1"/>
</dbReference>
<proteinExistence type="inferred from homology"/>
<evidence type="ECO:0008006" key="4">
    <source>
        <dbReference type="Google" id="ProtNLM"/>
    </source>
</evidence>
<comment type="caution">
    <text evidence="2">The sequence shown here is derived from an EMBL/GenBank/DDBJ whole genome shotgun (WGS) entry which is preliminary data.</text>
</comment>
<keyword evidence="3" id="KW-1185">Reference proteome</keyword>
<dbReference type="Proteomes" id="UP001159427">
    <property type="component" value="Unassembled WGS sequence"/>
</dbReference>
<dbReference type="EMBL" id="CALNXI010000295">
    <property type="protein sequence ID" value="CAH3024239.1"/>
    <property type="molecule type" value="Genomic_DNA"/>
</dbReference>
<dbReference type="InterPro" id="IPR004142">
    <property type="entry name" value="NDRG"/>
</dbReference>
<dbReference type="InterPro" id="IPR029058">
    <property type="entry name" value="AB_hydrolase_fold"/>
</dbReference>
<evidence type="ECO:0000256" key="1">
    <source>
        <dbReference type="ARBA" id="ARBA00005598"/>
    </source>
</evidence>
<sequence>FIRHVHVTKRIPLLTQIPSNIAKHLRKQFENKGEMADSTPLVGLTSIDIHESEPKVFDNPEAFVSLLSEHDIQTSRGKIRVTRQGKTGKPAIVTFHDIGQNHTSAFLGFFNFTENRPLLDNFCIFHLDAPGQEDNSDDLPEEYSYPTTDELSDMVGEVVDFFEIKRFIGFGIGAGANILCRYALWHPTRVEALVLVELVASNGGWIDWGYQKLCVRQLQNKGLTTFVEDYLLWHHFGKKTKEENLDLVHAFKQSIHSALSPRNLALFINSYLHRSDLQMQRPDKTSAKKVPALKSAVLLITGDNSPHQDDVVNTNSRLDPEISNYFKVSESGGMPLEEQPHKVATSLILFLQGLGYCKLLILYALYSETPIYRGYFMAARTDKVSLRVLKNISLVRCAHS</sequence>
<accession>A0ABN8M946</accession>
<reference evidence="2 3" key="1">
    <citation type="submission" date="2022-05" db="EMBL/GenBank/DDBJ databases">
        <authorList>
            <consortium name="Genoscope - CEA"/>
            <person name="William W."/>
        </authorList>
    </citation>
    <scope>NUCLEOTIDE SEQUENCE [LARGE SCALE GENOMIC DNA]</scope>
</reference>
<dbReference type="PANTHER" id="PTHR11034">
    <property type="entry name" value="N-MYC DOWNSTREAM REGULATED"/>
    <property type="match status" value="1"/>
</dbReference>
<evidence type="ECO:0000313" key="2">
    <source>
        <dbReference type="EMBL" id="CAH3024239.1"/>
    </source>
</evidence>
<gene>
    <name evidence="2" type="ORF">PEVE_00022052</name>
</gene>
<protein>
    <recommendedName>
        <fullName evidence="4">Protein NDRG3</fullName>
    </recommendedName>
</protein>
<dbReference type="Gene3D" id="3.40.50.1820">
    <property type="entry name" value="alpha/beta hydrolase"/>
    <property type="match status" value="1"/>
</dbReference>
<evidence type="ECO:0000313" key="3">
    <source>
        <dbReference type="Proteomes" id="UP001159427"/>
    </source>
</evidence>
<organism evidence="2 3">
    <name type="scientific">Porites evermanni</name>
    <dbReference type="NCBI Taxonomy" id="104178"/>
    <lineage>
        <taxon>Eukaryota</taxon>
        <taxon>Metazoa</taxon>
        <taxon>Cnidaria</taxon>
        <taxon>Anthozoa</taxon>
        <taxon>Hexacorallia</taxon>
        <taxon>Scleractinia</taxon>
        <taxon>Fungiina</taxon>
        <taxon>Poritidae</taxon>
        <taxon>Porites</taxon>
    </lineage>
</organism>
<feature type="non-terminal residue" evidence="2">
    <location>
        <position position="1"/>
    </location>
</feature>
<comment type="similarity">
    <text evidence="1">Belongs to the NDRG family.</text>
</comment>
<dbReference type="Pfam" id="PF03096">
    <property type="entry name" value="Ndr"/>
    <property type="match status" value="1"/>
</dbReference>